<dbReference type="InterPro" id="IPR042213">
    <property type="entry name" value="NBD_C_sf"/>
</dbReference>
<dbReference type="Pfam" id="PF07005">
    <property type="entry name" value="SBD_N"/>
    <property type="match status" value="1"/>
</dbReference>
<dbReference type="Gene3D" id="3.40.50.10840">
    <property type="entry name" value="Putative sugar-binding, N-terminal domain"/>
    <property type="match status" value="1"/>
</dbReference>
<evidence type="ECO:0000313" key="10">
    <source>
        <dbReference type="Proteomes" id="UP000270190"/>
    </source>
</evidence>
<feature type="domain" description="Four-carbon acid sugar kinase N-terminal" evidence="7">
    <location>
        <begin position="8"/>
        <end position="229"/>
    </location>
</feature>
<dbReference type="EMBL" id="OUNC01000012">
    <property type="protein sequence ID" value="SPP28241.1"/>
    <property type="molecule type" value="Genomic_DNA"/>
</dbReference>
<keyword evidence="5" id="KW-0067">ATP-binding</keyword>
<evidence type="ECO:0000256" key="3">
    <source>
        <dbReference type="ARBA" id="ARBA00022741"/>
    </source>
</evidence>
<feature type="domain" description="Four-carbon acid sugar kinase nucleotide binding" evidence="8">
    <location>
        <begin position="254"/>
        <end position="423"/>
    </location>
</feature>
<evidence type="ECO:0000256" key="4">
    <source>
        <dbReference type="ARBA" id="ARBA00022777"/>
    </source>
</evidence>
<gene>
    <name evidence="9" type="ORF">BTBSAS_20111</name>
</gene>
<name>A0A2X0S8E1_BROTH</name>
<evidence type="ECO:0000259" key="7">
    <source>
        <dbReference type="Pfam" id="PF07005"/>
    </source>
</evidence>
<evidence type="ECO:0000259" key="8">
    <source>
        <dbReference type="Pfam" id="PF17042"/>
    </source>
</evidence>
<evidence type="ECO:0000256" key="5">
    <source>
        <dbReference type="ARBA" id="ARBA00022840"/>
    </source>
</evidence>
<evidence type="ECO:0000256" key="1">
    <source>
        <dbReference type="ARBA" id="ARBA00005715"/>
    </source>
</evidence>
<dbReference type="Gene3D" id="3.40.980.20">
    <property type="entry name" value="Four-carbon acid sugar kinase, nucleotide binding domain"/>
    <property type="match status" value="1"/>
</dbReference>
<dbReference type="GO" id="GO:0005524">
    <property type="term" value="F:ATP binding"/>
    <property type="evidence" value="ECO:0007669"/>
    <property type="project" value="UniProtKB-KW"/>
</dbReference>
<proteinExistence type="inferred from homology"/>
<comment type="similarity">
    <text evidence="1">Belongs to the four-carbon acid sugar kinase family.</text>
</comment>
<dbReference type="GO" id="GO:0016301">
    <property type="term" value="F:kinase activity"/>
    <property type="evidence" value="ECO:0007669"/>
    <property type="project" value="UniProtKB-KW"/>
</dbReference>
<evidence type="ECO:0000256" key="6">
    <source>
        <dbReference type="ARBA" id="ARBA00023277"/>
    </source>
</evidence>
<keyword evidence="2" id="KW-0808">Transferase</keyword>
<protein>
    <submittedName>
        <fullName evidence="9">Hrp-dependent type III effector protein</fullName>
    </submittedName>
</protein>
<dbReference type="Pfam" id="PF17042">
    <property type="entry name" value="NBD_C"/>
    <property type="match status" value="1"/>
</dbReference>
<dbReference type="InterPro" id="IPR031475">
    <property type="entry name" value="NBD_C"/>
</dbReference>
<dbReference type="InterPro" id="IPR037051">
    <property type="entry name" value="4-carb_acid_sugar_kinase_N_sf"/>
</dbReference>
<keyword evidence="4" id="KW-0418">Kinase</keyword>
<accession>A0A2X0S8E1</accession>
<dbReference type="InterPro" id="IPR010737">
    <property type="entry name" value="4-carb_acid_sugar_kinase_N"/>
</dbReference>
<reference evidence="10" key="1">
    <citation type="submission" date="2018-04" db="EMBL/GenBank/DDBJ databases">
        <authorList>
            <person name="Illikoud N."/>
        </authorList>
    </citation>
    <scope>NUCLEOTIDE SEQUENCE [LARGE SCALE GENOMIC DNA]</scope>
</reference>
<dbReference type="AlphaFoldDB" id="A0A2X0S8E1"/>
<dbReference type="Proteomes" id="UP000270190">
    <property type="component" value="Unassembled WGS sequence"/>
</dbReference>
<dbReference type="RefSeq" id="WP_120487696.1">
    <property type="nucleotide sequence ID" value="NZ_CBCPKC010000001.1"/>
</dbReference>
<sequence length="435" mass="47281">MTQAIEFAIVADDLTGANDSGVQFAAKGLKTGVLLNPHSFDTLAYDVIVTDTDSRALDPQEAYDSVFSQVTHLKKMGVERIFKKIDSTLRGNIGAEMDALYDVTLPDFLCIAIAYPTNKRTVKDGKLFLDGLPVGETEIARDPKNAVTESEIAAIISLQSRRESAVITAKMIKDGADWLQTHLLLLKKTGVRYLIFDAETEVELMALLETMKTLPFSTQWVGSAGIASYMPTFYDVDLHDQVPAVKLVTHKPILTIVGSVNRHSRAQLDHLLENSTTYPVAFHSASAVDTPAKKHLEKQRVITEATTALIAHQDVVLYSTATTEAIQLARDIGQHNRFSANAVSEEIVKTMGEICDALLQTDTIGGLVMTGGDTAKKICTISDIHGFELLEELQIGVPIARLMSDSPLYAITKAGGFGSTDVFLQAITKLKGATQ</sequence>
<dbReference type="SUPFAM" id="SSF142764">
    <property type="entry name" value="YgbK-like"/>
    <property type="match status" value="1"/>
</dbReference>
<evidence type="ECO:0000256" key="2">
    <source>
        <dbReference type="ARBA" id="ARBA00022679"/>
    </source>
</evidence>
<evidence type="ECO:0000313" key="9">
    <source>
        <dbReference type="EMBL" id="SPP28241.1"/>
    </source>
</evidence>
<keyword evidence="3" id="KW-0547">Nucleotide-binding</keyword>
<keyword evidence="6" id="KW-0119">Carbohydrate metabolism</keyword>
<organism evidence="9 10">
    <name type="scientific">Brochothrix thermosphacta</name>
    <name type="common">Microbacterium thermosphactum</name>
    <dbReference type="NCBI Taxonomy" id="2756"/>
    <lineage>
        <taxon>Bacteria</taxon>
        <taxon>Bacillati</taxon>
        <taxon>Bacillota</taxon>
        <taxon>Bacilli</taxon>
        <taxon>Bacillales</taxon>
        <taxon>Listeriaceae</taxon>
        <taxon>Brochothrix</taxon>
    </lineage>
</organism>